<accession>A0A919PWN6</accession>
<comment type="caution">
    <text evidence="5">The sequence shown here is derived from an EMBL/GenBank/DDBJ whole genome shotgun (WGS) entry which is preliminary data.</text>
</comment>
<feature type="domain" description="ABC toxin N-terminal" evidence="4">
    <location>
        <begin position="1460"/>
        <end position="1572"/>
    </location>
</feature>
<protein>
    <recommendedName>
        <fullName evidence="7">Insecticidal toxin complex protein</fullName>
    </recommendedName>
</protein>
<sequence>MAPRPSPTVDREVAAFLAANPDLDLATFDFHDRAAVARLHLPRRSAALIAKLRARQRVRRIAPDDHTAEALIAAGLDSAHRVAVMAEHRFVSEHAGLFGGDRHAAALTHQRARSVKAAVSHVYANLHGTLGSPHYTAMHGGNVDPALGAYFGDVPSYPDLFGTLDHLRCPHCASIFGPAAYFTDLMRITDEYVTDANPDIPAGHTLAQRRPDLFETPLTCANTNESRPMLDIVNTILARRVAAAGQLHAGTVVAATADTLTLDELASPRDHAYTGLRVTITKGTGVGEVRTVTAYAGGSRVAAVDRSWSPLPDASSEFSVAPDPYAILAGAPYPFNLPWNLPLAQVRRNLSVLRTDLPEIYGALPAGTAPAAGGTEAPAADRETCGLSVEQYRIVTTPVTDPATLAAYYGMPALDLPALSKVDTFCATTGLDRDRLAELLTQDVAEQAMAADFFINATGEGPPMAIDRHDTIIHLTRLRLDRLNRFIRLAAALDWDYTALDWALRCDPHTGGRPAIDAARISLLAGIARLTRTMGLGVFEVCAQWSDLKTVGRDNLFDRVYNQPAVLAGQNPYTSATPIPFDPGRPLTWNPARTDRTDGTIRARLLSALGVTDDDLTLLAAHLRVVLGVDGPFRLDLTTLTWFYRLASAARAFRLTVDAYLTLLTLTEPPGKPPVTPTVGVLQLRHERVEWLRRSGFTAHTLLYVLRGTRTSFFRPPYTPDDLAPFIARLSVSAEGSRLTPDSFGFTGIDADASAGIFAALAAERAITPLGILLGDAQRYLDAARRFPLTAGSFVAGNITREQSRQAFDELCAADPPVLDGPDKHGDALLSRSFTDSTDLGYLFDGEPAGANQRGQVRTILSDTKRRIEITAFAFLFPIGPDRFTGRRIDPAASARAFRQLVAHDPALIRLDPAAGQRRVITAYDGETRTATVARAWNAVPTSDAEYRVSVVTTTRAARGGTLSTVVLAEDADPVDGAYTGASVRIVTGDGAGQEAVVTAYDGETRTATVAPPWLELPGDGSGYQLIVPAVTGRVAGADEHTLRLGPGASTVDGAYVDDEVDIGGPGRLGAAYDVGTPLDFLFLSKGIGQRRRITGYDGAARRATVDTAWITEPDGSTYYRITDADGRIVAEGGARGGGPDVLYLSPSASELSDAYLDLTLTLVADPAAGQQRAEVGQALQGTLAFITHTAGVVGAAGALQQSVAAQGLADLLGTTTERLAVLVPAATRVTSLANYLDDLLSPIRDGQVPADVPPFVEALSRGLVLFDTLGMRPDQISAVTELPKAFNVTDVAHPTIDEIVSLSGFMALERRLGDVHGDLIGYFRRPDDRPSGAPAAPGPKVAALSALSGWPVEQIVTLTNVLWPARDGRSAADATTADGVARLAAVFDIGTRTGLDADSLLSLAALAYLPAADAAGGVLGEHWRTYTDAAQLTLDAVGARFHGPEFTAVEQESTGVLGEARRDALLGYVIWKLGLTDPSSLYEYLLIDAQVAGCATTSTIAQGIAAVQLYLQRCRLMLEPGVTDLSNIPEAWWEWMSTYRQWEANRKVFLYPENYLNPALRSDVTPSFEKLSRALMEGDITAASTEAAFRGYVDDFASVAGLVVVDAYQTRLPRTGTSVTRGKGTVQAATARAVTLAAPASDLYNEYQDMTIEITAGPGTGQRRRIASYDPAARVCTLTTDWATVPGSASRYVITGPRMVDSLFLIGRSGTDPYTFHHRRCDSDTGWTPWRKVDAAITVPLVTPVYAFDRLFVYWVELSTVGSSAIKAGKTGTPESEPTEITLATVKFTSLDGDGRWCPPQTVSNDTVVDYKVDYAQLPYLKAVLHGNETFIDPALGQWQKPLALHLPAGNVTMPDRHPSGEQVLVGQGLTLRFDNRSPAPAKPDATPMPAQRVAFQNAAYGLANDMHQQGRGASPTVHGYLPFVPWVSVSSASTRTPFRVVNLDPEGSIPRPYTPVINRGPVLLGSHPRPGYLGITESTSINPIFDNVRFDDYPGIRNGPDQYIQYPLLTNVDPAATSVFTVKNLLGSFLIDTGDETFLVRADDPGIRPNSEILTSAAQRPPMPDGFTYLTSGPFTATVPPPALEHLKFRFTRLSTRAARTFPDRLLTGGVPALLSLDTQRMPELPFDRLVPLSRATAPTSSVLDFSGAYGSYLWELFFHGPFLVADALTAGRRFREAKTWLEYIYNPTQPPAPDDDGKTRFWRFLPFRSMDLPTLTQTLADPVQISAYNDDPFNPDAIARLRISAYAKAIVMRYVDNVLDWADDLFSRDTRESVDEATNLYVLAADLLGPRPKVRGECTPPRPATYDDIRASYRDRTLVTGALIRAGLSTAVLDGAASTEDDAYTGAYLQVDGGPAGYITRYDGATRTAHLDAPWEEPPGAGAAYRVFVNGVPQFLIRLENSPPVLAAAGGPVGYADVPFNDIGSYFCVPENDQLVAYWDRTEDRLFKIRNCMNIAGQVRDLALFAAPDSVAETVRGQASGAAAPGVTTQLEPAVPTYRFEVLIQRAKELAGATTQLGAELLSALEKRDAEAMARLRVTQEQTLLGLITSIKQDAVTQAVHNGASLADALASAEHRQRYFSGLVTAGVSAGEQESINSAVSAAALNEAAGVLRSAASIGFAVPQFGSPFAMTYGGIQLGSVITAAAGVVDVAAMAASARSLMSLTMAQYERRASEWQLQADLAGHDIAQIAEQIAVNDAQRASSTSDLAVHLTSIAQSTEVGAFLRDRFTNEQLYQWMAARLSTLHFQTYSLALELARSAQRALQYELDRGTTFVNFGYWDGARRGLLAGEGLLLALNQMEKAYLDANVRPLHIEKTVALSQLDPIALRDLVTTGECVFTLPERLFDGDYPGLYARKIVSVSVSVPAITGPYQNLHATLTQLANQVVVAPDVKAVDFLLGGASATLPGADVLRTDWRVNQQIALSNGLGDTGMFDGGGDGRYLPFEGTGAVSTWRLRLPRQTNHFDFDAISDVIVALRYQARDGGPRFRDQVVRLPAMSTYDGSVTLSLSQAFSGAWYEFLHQPTDTARQTLRFELARLVPPHISDAVLTGFSLHLQTPEGIATAGKEPYLALSLGTGLKQLVNLDAAGNHTQLLTDRPRVDTVEGAATLSFVLDDTPPGLLASPPPHLDPQVVENVALVLFYQGRITWDPSS</sequence>
<dbReference type="InterPro" id="IPR041079">
    <property type="entry name" value="Neuraminidase-like"/>
</dbReference>
<evidence type="ECO:0000259" key="3">
    <source>
        <dbReference type="Pfam" id="PF18413"/>
    </source>
</evidence>
<keyword evidence="1" id="KW-0843">Virulence</keyword>
<dbReference type="Pfam" id="PF18276">
    <property type="entry name" value="TcA_TcB_BD"/>
    <property type="match status" value="1"/>
</dbReference>
<proteinExistence type="predicted"/>
<dbReference type="Pfam" id="PF03538">
    <property type="entry name" value="VRP1"/>
    <property type="match status" value="1"/>
</dbReference>
<evidence type="ECO:0000256" key="1">
    <source>
        <dbReference type="ARBA" id="ARBA00023026"/>
    </source>
</evidence>
<dbReference type="EMBL" id="BONQ01000126">
    <property type="protein sequence ID" value="GIG49988.1"/>
    <property type="molecule type" value="Genomic_DNA"/>
</dbReference>
<evidence type="ECO:0000313" key="6">
    <source>
        <dbReference type="Proteomes" id="UP000660611"/>
    </source>
</evidence>
<dbReference type="Pfam" id="PF18413">
    <property type="entry name" value="Neuraminidase"/>
    <property type="match status" value="1"/>
</dbReference>
<reference evidence="5" key="1">
    <citation type="submission" date="2021-01" db="EMBL/GenBank/DDBJ databases">
        <title>Whole genome shotgun sequence of Dactylosporangium siamense NBRC 106093.</title>
        <authorList>
            <person name="Komaki H."/>
            <person name="Tamura T."/>
        </authorList>
    </citation>
    <scope>NUCLEOTIDE SEQUENCE</scope>
    <source>
        <strain evidence="5">NBRC 106093</strain>
    </source>
</reference>
<dbReference type="InterPro" id="IPR040840">
    <property type="entry name" value="TcA_TcB_BD"/>
</dbReference>
<feature type="domain" description="Neuraminidase-like" evidence="3">
    <location>
        <begin position="1702"/>
        <end position="1808"/>
    </location>
</feature>
<evidence type="ECO:0000313" key="5">
    <source>
        <dbReference type="EMBL" id="GIG49988.1"/>
    </source>
</evidence>
<keyword evidence="6" id="KW-1185">Reference proteome</keyword>
<dbReference type="InterPro" id="IPR046839">
    <property type="entry name" value="ABC_toxin_N"/>
</dbReference>
<dbReference type="Pfam" id="PF20220">
    <property type="entry name" value="ABC_toxin_N"/>
    <property type="match status" value="1"/>
</dbReference>
<dbReference type="Proteomes" id="UP000660611">
    <property type="component" value="Unassembled WGS sequence"/>
</dbReference>
<dbReference type="InterPro" id="IPR018003">
    <property type="entry name" value="Insecticidal_toxin/plasmid_vir"/>
</dbReference>
<evidence type="ECO:0000259" key="2">
    <source>
        <dbReference type="Pfam" id="PF18276"/>
    </source>
</evidence>
<dbReference type="RefSeq" id="WP_203851641.1">
    <property type="nucleotide sequence ID" value="NZ_BAAAVW010000029.1"/>
</dbReference>
<organism evidence="5 6">
    <name type="scientific">Dactylosporangium siamense</name>
    <dbReference type="NCBI Taxonomy" id="685454"/>
    <lineage>
        <taxon>Bacteria</taxon>
        <taxon>Bacillati</taxon>
        <taxon>Actinomycetota</taxon>
        <taxon>Actinomycetes</taxon>
        <taxon>Micromonosporales</taxon>
        <taxon>Micromonosporaceae</taxon>
        <taxon>Dactylosporangium</taxon>
    </lineage>
</organism>
<feature type="domain" description="Tc toxin complex TcA C-terminal TcB-binding" evidence="2">
    <location>
        <begin position="2696"/>
        <end position="2984"/>
    </location>
</feature>
<name>A0A919PWN6_9ACTN</name>
<evidence type="ECO:0000259" key="4">
    <source>
        <dbReference type="Pfam" id="PF20220"/>
    </source>
</evidence>
<gene>
    <name evidence="5" type="ORF">Dsi01nite_080290</name>
</gene>
<evidence type="ECO:0008006" key="7">
    <source>
        <dbReference type="Google" id="ProtNLM"/>
    </source>
</evidence>